<evidence type="ECO:0000313" key="2">
    <source>
        <dbReference type="Proteomes" id="UP000474565"/>
    </source>
</evidence>
<dbReference type="Proteomes" id="UP000474565">
    <property type="component" value="Unassembled WGS sequence"/>
</dbReference>
<dbReference type="AlphaFoldDB" id="A0A6L8MSD7"/>
<protein>
    <submittedName>
        <fullName evidence="1">Uncharacterized protein</fullName>
    </submittedName>
</protein>
<reference evidence="1 2" key="1">
    <citation type="submission" date="2019-12" db="EMBL/GenBank/DDBJ databases">
        <title>Novel species isolated from a subtropical stream in China.</title>
        <authorList>
            <person name="Lu H."/>
        </authorList>
    </citation>
    <scope>NUCLEOTIDE SEQUENCE [LARGE SCALE GENOMIC DNA]</scope>
    <source>
        <strain evidence="1 2">FT50W</strain>
    </source>
</reference>
<dbReference type="RefSeq" id="WP_161021390.1">
    <property type="nucleotide sequence ID" value="NZ_WWCP01000045.1"/>
</dbReference>
<gene>
    <name evidence="1" type="ORF">GTP44_23970</name>
</gene>
<comment type="caution">
    <text evidence="1">The sequence shown here is derived from an EMBL/GenBank/DDBJ whole genome shotgun (WGS) entry which is preliminary data.</text>
</comment>
<name>A0A6L8MSD7_9BURK</name>
<sequence>MAVRGADPAGTLLEFVENNRPEIFDDIGPRVLPQLVAAPNLTNAIRDAIWMTQDFTHSTVDLCIGDKPLIYIGTMKSNFLLALPLSPRKVFFAFNAQATGDNLTGMPVSTLARQLNFQTVSQAMKYVYAAHGGHQEFIRRHLRRPQP</sequence>
<dbReference type="EMBL" id="WWCP01000045">
    <property type="protein sequence ID" value="MYM84991.1"/>
    <property type="molecule type" value="Genomic_DNA"/>
</dbReference>
<proteinExistence type="predicted"/>
<organism evidence="1 2">
    <name type="scientific">Duganella lactea</name>
    <dbReference type="NCBI Taxonomy" id="2692173"/>
    <lineage>
        <taxon>Bacteria</taxon>
        <taxon>Pseudomonadati</taxon>
        <taxon>Pseudomonadota</taxon>
        <taxon>Betaproteobacteria</taxon>
        <taxon>Burkholderiales</taxon>
        <taxon>Oxalobacteraceae</taxon>
        <taxon>Telluria group</taxon>
        <taxon>Duganella</taxon>
    </lineage>
</organism>
<evidence type="ECO:0000313" key="1">
    <source>
        <dbReference type="EMBL" id="MYM84991.1"/>
    </source>
</evidence>
<accession>A0A6L8MSD7</accession>